<evidence type="ECO:0000313" key="1">
    <source>
        <dbReference type="EMBL" id="MBK7423682.1"/>
    </source>
</evidence>
<dbReference type="EMBL" id="JADJNC010000017">
    <property type="protein sequence ID" value="MBK7423682.1"/>
    <property type="molecule type" value="Genomic_DNA"/>
</dbReference>
<proteinExistence type="predicted"/>
<accession>A0A9D7F7Y0</accession>
<dbReference type="AlphaFoldDB" id="A0A9D7F7Y0"/>
<name>A0A9D7F7Y0_9RHOO</name>
<dbReference type="Proteomes" id="UP000886602">
    <property type="component" value="Unassembled WGS sequence"/>
</dbReference>
<evidence type="ECO:0000313" key="2">
    <source>
        <dbReference type="Proteomes" id="UP000886602"/>
    </source>
</evidence>
<gene>
    <name evidence="1" type="ORF">IPJ48_11595</name>
</gene>
<organism evidence="1 2">
    <name type="scientific">Candidatus Propionivibrio dominans</name>
    <dbReference type="NCBI Taxonomy" id="2954373"/>
    <lineage>
        <taxon>Bacteria</taxon>
        <taxon>Pseudomonadati</taxon>
        <taxon>Pseudomonadota</taxon>
        <taxon>Betaproteobacteria</taxon>
        <taxon>Rhodocyclales</taxon>
        <taxon>Rhodocyclaceae</taxon>
        <taxon>Propionivibrio</taxon>
    </lineage>
</organism>
<reference evidence="1" key="1">
    <citation type="submission" date="2020-10" db="EMBL/GenBank/DDBJ databases">
        <title>Connecting structure to function with the recovery of over 1000 high-quality activated sludge metagenome-assembled genomes encoding full-length rRNA genes using long-read sequencing.</title>
        <authorList>
            <person name="Singleton C.M."/>
            <person name="Petriglieri F."/>
            <person name="Kristensen J.M."/>
            <person name="Kirkegaard R.H."/>
            <person name="Michaelsen T.Y."/>
            <person name="Andersen M.H."/>
            <person name="Karst S.M."/>
            <person name="Dueholm M.S."/>
            <person name="Nielsen P.H."/>
            <person name="Albertsen M."/>
        </authorList>
    </citation>
    <scope>NUCLEOTIDE SEQUENCE</scope>
    <source>
        <strain evidence="1">EsbW_18-Q3-R4-48_MAXAC.044</strain>
    </source>
</reference>
<comment type="caution">
    <text evidence="1">The sequence shown here is derived from an EMBL/GenBank/DDBJ whole genome shotgun (WGS) entry which is preliminary data.</text>
</comment>
<protein>
    <submittedName>
        <fullName evidence="1">Uncharacterized protein</fullName>
    </submittedName>
</protein>
<sequence length="48" mass="5712">MLAMEPAVIEHLRPFPLRVRPAVLARVRVPWATLNETLCTRFHPHRRR</sequence>